<keyword evidence="3" id="KW-1133">Transmembrane helix</keyword>
<dbReference type="EMBL" id="UYSL01023238">
    <property type="protein sequence ID" value="VDL81913.1"/>
    <property type="molecule type" value="Genomic_DNA"/>
</dbReference>
<evidence type="ECO:0000259" key="6">
    <source>
        <dbReference type="Pfam" id="PF01094"/>
    </source>
</evidence>
<accession>A0A0N4YM21</accession>
<dbReference type="Gene3D" id="3.40.50.2300">
    <property type="match status" value="1"/>
</dbReference>
<dbReference type="InterPro" id="IPR028082">
    <property type="entry name" value="Peripla_BP_I"/>
</dbReference>
<keyword evidence="5" id="KW-0732">Signal</keyword>
<evidence type="ECO:0000256" key="1">
    <source>
        <dbReference type="ARBA" id="ARBA00004370"/>
    </source>
</evidence>
<dbReference type="InterPro" id="IPR001828">
    <property type="entry name" value="ANF_lig-bd_rcpt"/>
</dbReference>
<dbReference type="Proteomes" id="UP000271162">
    <property type="component" value="Unassembled WGS sequence"/>
</dbReference>
<reference evidence="7 8" key="2">
    <citation type="submission" date="2018-11" db="EMBL/GenBank/DDBJ databases">
        <authorList>
            <consortium name="Pathogen Informatics"/>
        </authorList>
    </citation>
    <scope>NUCLEOTIDE SEQUENCE [LARGE SCALE GENOMIC DNA]</scope>
</reference>
<dbReference type="GO" id="GO:0016020">
    <property type="term" value="C:membrane"/>
    <property type="evidence" value="ECO:0007669"/>
    <property type="project" value="UniProtKB-SubCell"/>
</dbReference>
<keyword evidence="8" id="KW-1185">Reference proteome</keyword>
<keyword evidence="2" id="KW-0812">Transmembrane</keyword>
<keyword evidence="4" id="KW-0472">Membrane</keyword>
<comment type="subcellular location">
    <subcellularLocation>
        <location evidence="1">Membrane</location>
    </subcellularLocation>
</comment>
<feature type="signal peptide" evidence="5">
    <location>
        <begin position="1"/>
        <end position="15"/>
    </location>
</feature>
<dbReference type="Pfam" id="PF01094">
    <property type="entry name" value="ANF_receptor"/>
    <property type="match status" value="1"/>
</dbReference>
<evidence type="ECO:0000256" key="5">
    <source>
        <dbReference type="SAM" id="SignalP"/>
    </source>
</evidence>
<dbReference type="AlphaFoldDB" id="A0A0N4YM21"/>
<name>A0A0N4YM21_NIPBR</name>
<evidence type="ECO:0000256" key="2">
    <source>
        <dbReference type="ARBA" id="ARBA00022692"/>
    </source>
</evidence>
<dbReference type="STRING" id="27835.A0A0N4YM21"/>
<evidence type="ECO:0000313" key="7">
    <source>
        <dbReference type="EMBL" id="VDL81913.1"/>
    </source>
</evidence>
<dbReference type="OMA" id="RMIALIF"/>
<feature type="chain" id="PRO_5043125833" evidence="5">
    <location>
        <begin position="16"/>
        <end position="102"/>
    </location>
</feature>
<dbReference type="WBParaSite" id="NBR_0001819101-mRNA-1">
    <property type="protein sequence ID" value="NBR_0001819101-mRNA-1"/>
    <property type="gene ID" value="NBR_0001819101"/>
</dbReference>
<sequence>MLALTILCHISLVTSQQKKTVTVGIAAVENVLPDFMGHSQSAGAIGLALDRMQSEGIAGGIEFRFLVNYTECDAAEAVGVAVDFMVNENVDVVIAPPCPMRL</sequence>
<organism evidence="9">
    <name type="scientific">Nippostrongylus brasiliensis</name>
    <name type="common">Rat hookworm</name>
    <dbReference type="NCBI Taxonomy" id="27835"/>
    <lineage>
        <taxon>Eukaryota</taxon>
        <taxon>Metazoa</taxon>
        <taxon>Ecdysozoa</taxon>
        <taxon>Nematoda</taxon>
        <taxon>Chromadorea</taxon>
        <taxon>Rhabditida</taxon>
        <taxon>Rhabditina</taxon>
        <taxon>Rhabditomorpha</taxon>
        <taxon>Strongyloidea</taxon>
        <taxon>Heligmosomidae</taxon>
        <taxon>Nippostrongylus</taxon>
    </lineage>
</organism>
<evidence type="ECO:0000313" key="9">
    <source>
        <dbReference type="WBParaSite" id="NBR_0001819101-mRNA-1"/>
    </source>
</evidence>
<evidence type="ECO:0000256" key="3">
    <source>
        <dbReference type="ARBA" id="ARBA00022989"/>
    </source>
</evidence>
<evidence type="ECO:0000313" key="8">
    <source>
        <dbReference type="Proteomes" id="UP000271162"/>
    </source>
</evidence>
<dbReference type="SUPFAM" id="SSF53822">
    <property type="entry name" value="Periplasmic binding protein-like I"/>
    <property type="match status" value="1"/>
</dbReference>
<protein>
    <submittedName>
        <fullName evidence="9">ANF_receptor domain-containing protein</fullName>
    </submittedName>
</protein>
<reference evidence="9" key="1">
    <citation type="submission" date="2017-02" db="UniProtKB">
        <authorList>
            <consortium name="WormBaseParasite"/>
        </authorList>
    </citation>
    <scope>IDENTIFICATION</scope>
</reference>
<proteinExistence type="predicted"/>
<feature type="domain" description="Receptor ligand binding region" evidence="6">
    <location>
        <begin position="42"/>
        <end position="100"/>
    </location>
</feature>
<gene>
    <name evidence="7" type="ORF">NBR_LOCUS18192</name>
</gene>
<evidence type="ECO:0000256" key="4">
    <source>
        <dbReference type="ARBA" id="ARBA00023136"/>
    </source>
</evidence>